<dbReference type="AlphaFoldDB" id="A0A1I4V4W4"/>
<accession>A0A1I4V4W4</accession>
<sequence>MTAVGTDNGQPVFSLPGSLELTEFEAINSGIGTKCAFLAF</sequence>
<reference evidence="1 2" key="1">
    <citation type="submission" date="2016-10" db="EMBL/GenBank/DDBJ databases">
        <authorList>
            <person name="de Groot N.N."/>
        </authorList>
    </citation>
    <scope>NUCLEOTIDE SEQUENCE [LARGE SCALE GENOMIC DNA]</scope>
    <source>
        <strain evidence="1 2">DSM 9990</strain>
    </source>
</reference>
<dbReference type="STRING" id="39841.SAMN05660836_02109"/>
<dbReference type="Proteomes" id="UP000199611">
    <property type="component" value="Unassembled WGS sequence"/>
</dbReference>
<gene>
    <name evidence="1" type="ORF">SAMN05660836_02109</name>
</gene>
<keyword evidence="2" id="KW-1185">Reference proteome</keyword>
<protein>
    <submittedName>
        <fullName evidence="1">Uncharacterized protein</fullName>
    </submittedName>
</protein>
<dbReference type="EMBL" id="FOUU01000008">
    <property type="protein sequence ID" value="SFM96236.1"/>
    <property type="molecule type" value="Genomic_DNA"/>
</dbReference>
<organism evidence="1 2">
    <name type="scientific">Thermodesulforhabdus norvegica</name>
    <dbReference type="NCBI Taxonomy" id="39841"/>
    <lineage>
        <taxon>Bacteria</taxon>
        <taxon>Pseudomonadati</taxon>
        <taxon>Thermodesulfobacteriota</taxon>
        <taxon>Syntrophobacteria</taxon>
        <taxon>Syntrophobacterales</taxon>
        <taxon>Thermodesulforhabdaceae</taxon>
        <taxon>Thermodesulforhabdus</taxon>
    </lineage>
</organism>
<evidence type="ECO:0000313" key="1">
    <source>
        <dbReference type="EMBL" id="SFM96236.1"/>
    </source>
</evidence>
<evidence type="ECO:0000313" key="2">
    <source>
        <dbReference type="Proteomes" id="UP000199611"/>
    </source>
</evidence>
<proteinExistence type="predicted"/>
<dbReference type="RefSeq" id="WP_281243985.1">
    <property type="nucleotide sequence ID" value="NZ_FOUU01000008.1"/>
</dbReference>
<name>A0A1I4V4W4_9BACT</name>